<dbReference type="GeneTree" id="ENSGT00940000168737"/>
<accession>A0A3Q2YYU5</accession>
<reference evidence="1" key="2">
    <citation type="submission" date="2025-09" db="UniProtKB">
        <authorList>
            <consortium name="Ensembl"/>
        </authorList>
    </citation>
    <scope>IDENTIFICATION</scope>
</reference>
<evidence type="ECO:0000313" key="2">
    <source>
        <dbReference type="Proteomes" id="UP000264820"/>
    </source>
</evidence>
<dbReference type="PANTHER" id="PTHR33664">
    <property type="entry name" value="RCG26366"/>
    <property type="match status" value="1"/>
</dbReference>
<dbReference type="Proteomes" id="UP000264820">
    <property type="component" value="Unplaced"/>
</dbReference>
<dbReference type="Ensembl" id="ENSHCOT00000026276.1">
    <property type="protein sequence ID" value="ENSHCOP00000024172.1"/>
    <property type="gene ID" value="ENSHCOG00000013283.1"/>
</dbReference>
<dbReference type="AlphaFoldDB" id="A0A3Q2YYU5"/>
<dbReference type="STRING" id="109280.ENSHCOP00000024172"/>
<sequence length="69" mass="8229">NTTSQEIRRLIPNISRHLERLPPGFINNGYQYMDAFGEKRERHPNMRRFAGEDAAEANERIEMFNRRPL</sequence>
<reference evidence="1" key="1">
    <citation type="submission" date="2025-08" db="UniProtKB">
        <authorList>
            <consortium name="Ensembl"/>
        </authorList>
    </citation>
    <scope>IDENTIFICATION</scope>
</reference>
<dbReference type="InterPro" id="IPR040342">
    <property type="entry name" value="DNAAF9"/>
</dbReference>
<keyword evidence="2" id="KW-1185">Reference proteome</keyword>
<dbReference type="OMA" id="FINNGYQ"/>
<name>A0A3Q2YYU5_HIPCM</name>
<protein>
    <submittedName>
        <fullName evidence="1">Uncharacterized protein</fullName>
    </submittedName>
</protein>
<dbReference type="PANTHER" id="PTHR33664:SF1">
    <property type="entry name" value="DYNEIN AXONEMAL ASSEMBLY FACTOR 9"/>
    <property type="match status" value="1"/>
</dbReference>
<evidence type="ECO:0000313" key="1">
    <source>
        <dbReference type="Ensembl" id="ENSHCOP00000024172.1"/>
    </source>
</evidence>
<organism evidence="1 2">
    <name type="scientific">Hippocampus comes</name>
    <name type="common">Tiger tail seahorse</name>
    <dbReference type="NCBI Taxonomy" id="109280"/>
    <lineage>
        <taxon>Eukaryota</taxon>
        <taxon>Metazoa</taxon>
        <taxon>Chordata</taxon>
        <taxon>Craniata</taxon>
        <taxon>Vertebrata</taxon>
        <taxon>Euteleostomi</taxon>
        <taxon>Actinopterygii</taxon>
        <taxon>Neopterygii</taxon>
        <taxon>Teleostei</taxon>
        <taxon>Neoteleostei</taxon>
        <taxon>Acanthomorphata</taxon>
        <taxon>Syngnathiaria</taxon>
        <taxon>Syngnathiformes</taxon>
        <taxon>Syngnathoidei</taxon>
        <taxon>Syngnathidae</taxon>
        <taxon>Hippocampus</taxon>
    </lineage>
</organism>
<proteinExistence type="predicted"/>